<dbReference type="PANTHER" id="PTHR22683">
    <property type="entry name" value="SPORULATION PROTEIN RELATED"/>
    <property type="match status" value="1"/>
</dbReference>
<keyword evidence="6" id="KW-1185">Reference proteome</keyword>
<evidence type="ECO:0000256" key="2">
    <source>
        <dbReference type="ARBA" id="ARBA00022840"/>
    </source>
</evidence>
<dbReference type="SMART" id="SM00382">
    <property type="entry name" value="AAA"/>
    <property type="match status" value="3"/>
</dbReference>
<evidence type="ECO:0000313" key="5">
    <source>
        <dbReference type="EMBL" id="MDQ0373217.1"/>
    </source>
</evidence>
<accession>A0ABU0EDD3</accession>
<dbReference type="SUPFAM" id="SSF52540">
    <property type="entry name" value="P-loop containing nucleoside triphosphate hydrolases"/>
    <property type="match status" value="2"/>
</dbReference>
<feature type="domain" description="FtsK" evidence="4">
    <location>
        <begin position="480"/>
        <end position="667"/>
    </location>
</feature>
<dbReference type="Pfam" id="PF01580">
    <property type="entry name" value="FtsK_SpoIIIE"/>
    <property type="match status" value="1"/>
</dbReference>
<evidence type="ECO:0000256" key="3">
    <source>
        <dbReference type="PROSITE-ProRule" id="PRU00289"/>
    </source>
</evidence>
<dbReference type="PANTHER" id="PTHR22683:SF1">
    <property type="entry name" value="TYPE VII SECRETION SYSTEM PROTEIN ESSC"/>
    <property type="match status" value="1"/>
</dbReference>
<dbReference type="EMBL" id="JAUSVB010000002">
    <property type="protein sequence ID" value="MDQ0373217.1"/>
    <property type="molecule type" value="Genomic_DNA"/>
</dbReference>
<dbReference type="Gene3D" id="3.40.50.300">
    <property type="entry name" value="P-loop containing nucleotide triphosphate hydrolases"/>
    <property type="match status" value="2"/>
</dbReference>
<comment type="caution">
    <text evidence="5">The sequence shown here is derived from an EMBL/GenBank/DDBJ whole genome shotgun (WGS) entry which is preliminary data.</text>
</comment>
<dbReference type="InterPro" id="IPR002543">
    <property type="entry name" value="FtsK_dom"/>
</dbReference>
<evidence type="ECO:0000259" key="4">
    <source>
        <dbReference type="PROSITE" id="PS50901"/>
    </source>
</evidence>
<organism evidence="5 6">
    <name type="scientific">Cellulomonas humilata</name>
    <dbReference type="NCBI Taxonomy" id="144055"/>
    <lineage>
        <taxon>Bacteria</taxon>
        <taxon>Bacillati</taxon>
        <taxon>Actinomycetota</taxon>
        <taxon>Actinomycetes</taxon>
        <taxon>Micrococcales</taxon>
        <taxon>Cellulomonadaceae</taxon>
        <taxon>Cellulomonas</taxon>
    </lineage>
</organism>
<dbReference type="RefSeq" id="WP_307491153.1">
    <property type="nucleotide sequence ID" value="NZ_JAUSVB010000002.1"/>
</dbReference>
<dbReference type="CDD" id="cd00009">
    <property type="entry name" value="AAA"/>
    <property type="match status" value="1"/>
</dbReference>
<dbReference type="InterPro" id="IPR027417">
    <property type="entry name" value="P-loop_NTPase"/>
</dbReference>
<feature type="binding site" evidence="3">
    <location>
        <begin position="498"/>
        <end position="505"/>
    </location>
    <ligand>
        <name>ATP</name>
        <dbReference type="ChEBI" id="CHEBI:30616"/>
    </ligand>
</feature>
<name>A0ABU0EDD3_9CELL</name>
<evidence type="ECO:0000256" key="1">
    <source>
        <dbReference type="ARBA" id="ARBA00022741"/>
    </source>
</evidence>
<dbReference type="InterPro" id="IPR050206">
    <property type="entry name" value="FtsK/SpoIIIE/SftA"/>
</dbReference>
<dbReference type="PROSITE" id="PS50901">
    <property type="entry name" value="FTSK"/>
    <property type="match status" value="1"/>
</dbReference>
<sequence>MRFTLLHPDPSRGQGPVATDVEAEAGTPLSVLRPALARVSGYAGWASVGLRAAVADAVLDEHHVVGQPPLVDGCVLRTGPGRRAGTELAVRADWHVAVVAGPDSGGLAAVPGDGQLTVGPPTGADPPTLAVHDAGLPRVQVRRRGDRVRVRLAGSMRWRRWRPHRELRLGATTLALRGAGRDPAPEVASPEPGLASRPTTWLAPLLGSVALAAALRQPVLLLAGLAVPLVVLGAAAVGRLRERHRARGDATVRDLAALLAATARAATAPTDPVVLDQPWDPGGSLAVVGPRALALPVARAAVLGALGTHLTTALAVRAGRPDDWSWCVWATAPDAPLPLGPSEALVVADDPPDPAELARWRSSAPASRRLLLLAESSAAVPAWCRAQLEVGPWSVRLHAADGSAHDVPRQSADAARALEQVRAAASARAMAAPGAVDHAALPVRASLAALDGIPAPDRVAAAWATPRTGLVVALGIGSGGRSVSVDLVSDGPHALVAGTTGAGKSELLTTLVLSLALTHPPDRLAILLVDFKGGTGLGPVAGLPHVLEHVTDLDAVHARRVLASLRAELRRREAVLAAAGARDLLELDPIDSTTPPRLLVVVDELRALTEDVPDASAALTRIAAQGRALGVHLVLATQRPAGAVGADLRANVALRIALRVTDQADSTDVLDAPDAARLDPATPGRAWVRRGTRPLEPVQVARAVAAAAAPTVRLARAWSDVGAAWSPAPTTGPHIDDARQAWLLAAARAATLRPMSDGCPWLPGLPAVVRVADVPDGPGLALAVADLPEEQRRGAVRWDPADGPLLVLGGPRSGRTTTLVAAGLEALEQGWTVHTVGLPAAAVGRLRAGDLHGRLGSGLETDDARAVARLLELLSVAGRSAPDCVLLLVDRLDLLLDSLGRLARGAGVDRLTALWRGSTTGTALAAGADAGAAAMQHAGAFAHRLVLPLADAALDTLAGVPTDLAGRRTTPGRAVHLHATGAELCQVVLPGPPDPGVTGGHPHAAAVPVAGGDPNRVAALVAEGDPNRVPALVAGGDPRSVSVLVRPLPERADLPPGLTAGPGGAQVPLGLGGDDAGIVRVDVGHGLLVAGPPGSGRTTVLSVVACALVRAGVRVLRLVDPAGPPVPALTGVRDVGPTDVAAACSAGAGSGSGSGETVLLIDDLDELQRAHPGLDELLPPTLPVVASVTSSAAAQAFRGTVATLVRRRRTLVLDAHDPASAELVGPRAPWCVDPSRRPAGRGVLLRGRDAVVVQVYSGGA</sequence>
<evidence type="ECO:0000313" key="6">
    <source>
        <dbReference type="Proteomes" id="UP001239626"/>
    </source>
</evidence>
<dbReference type="InterPro" id="IPR003593">
    <property type="entry name" value="AAA+_ATPase"/>
</dbReference>
<gene>
    <name evidence="5" type="ORF">J2X26_001528</name>
</gene>
<keyword evidence="2 3" id="KW-0067">ATP-binding</keyword>
<keyword evidence="1 3" id="KW-0547">Nucleotide-binding</keyword>
<protein>
    <submittedName>
        <fullName evidence="5">S-DNA-T family DNA segregation ATPase FtsK/SpoIIIE</fullName>
    </submittedName>
</protein>
<proteinExistence type="predicted"/>
<dbReference type="Proteomes" id="UP001239626">
    <property type="component" value="Unassembled WGS sequence"/>
</dbReference>
<reference evidence="5 6" key="1">
    <citation type="submission" date="2023-07" db="EMBL/GenBank/DDBJ databases">
        <title>Sorghum-associated microbial communities from plants grown in Nebraska, USA.</title>
        <authorList>
            <person name="Schachtman D."/>
        </authorList>
    </citation>
    <scope>NUCLEOTIDE SEQUENCE [LARGE SCALE GENOMIC DNA]</scope>
    <source>
        <strain evidence="5 6">BE332</strain>
    </source>
</reference>